<proteinExistence type="predicted"/>
<protein>
    <submittedName>
        <fullName evidence="2">Uncharacterized protein</fullName>
    </submittedName>
</protein>
<accession>A0ABT0UD75</accession>
<evidence type="ECO:0000313" key="2">
    <source>
        <dbReference type="EMBL" id="MCM2374806.1"/>
    </source>
</evidence>
<feature type="compositionally biased region" description="Low complexity" evidence="1">
    <location>
        <begin position="97"/>
        <end position="108"/>
    </location>
</feature>
<gene>
    <name evidence="2" type="ORF">NB063_29630</name>
</gene>
<name>A0ABT0UD75_9BACT</name>
<sequence>MRCLAAVIRGRTGISYQARGPQLAQQLMTEILNTDYKDQGPSPVFGLESGESEVNRLDFDDVDDFNGWTKSPPQHRNGNPVANSTDWQRDVTVQWVDPSDPSTPSGSDQDLKRITVTVRYNGSVVMQLFALCGSKPSP</sequence>
<dbReference type="Proteomes" id="UP001202961">
    <property type="component" value="Unassembled WGS sequence"/>
</dbReference>
<feature type="compositionally biased region" description="Polar residues" evidence="1">
    <location>
        <begin position="68"/>
        <end position="86"/>
    </location>
</feature>
<evidence type="ECO:0000256" key="1">
    <source>
        <dbReference type="SAM" id="MobiDB-lite"/>
    </source>
</evidence>
<feature type="region of interest" description="Disordered" evidence="1">
    <location>
        <begin position="61"/>
        <end position="110"/>
    </location>
</feature>
<comment type="caution">
    <text evidence="2">The sequence shown here is derived from an EMBL/GenBank/DDBJ whole genome shotgun (WGS) entry which is preliminary data.</text>
</comment>
<dbReference type="EMBL" id="JAMQBK010000103">
    <property type="protein sequence ID" value="MCM2374806.1"/>
    <property type="molecule type" value="Genomic_DNA"/>
</dbReference>
<keyword evidence="3" id="KW-1185">Reference proteome</keyword>
<organism evidence="2 3">
    <name type="scientific">Aporhodopirellula aestuarii</name>
    <dbReference type="NCBI Taxonomy" id="2950107"/>
    <lineage>
        <taxon>Bacteria</taxon>
        <taxon>Pseudomonadati</taxon>
        <taxon>Planctomycetota</taxon>
        <taxon>Planctomycetia</taxon>
        <taxon>Pirellulales</taxon>
        <taxon>Pirellulaceae</taxon>
        <taxon>Aporhodopirellula</taxon>
    </lineage>
</organism>
<evidence type="ECO:0000313" key="3">
    <source>
        <dbReference type="Proteomes" id="UP001202961"/>
    </source>
</evidence>
<reference evidence="2 3" key="1">
    <citation type="journal article" date="2022" name="Syst. Appl. Microbiol.">
        <title>Rhodopirellula aestuarii sp. nov., a novel member of the genus Rhodopirellula isolated from brackish sediments collected in the Tagus River estuary, Portugal.</title>
        <authorList>
            <person name="Vitorino I.R."/>
            <person name="Klimek D."/>
            <person name="Calusinska M."/>
            <person name="Lobo-da-Cunha A."/>
            <person name="Vasconcelos V."/>
            <person name="Lage O.M."/>
        </authorList>
    </citation>
    <scope>NUCLEOTIDE SEQUENCE [LARGE SCALE GENOMIC DNA]</scope>
    <source>
        <strain evidence="2 3">ICT_H3.1</strain>
    </source>
</reference>
<dbReference type="RefSeq" id="WP_250932960.1">
    <property type="nucleotide sequence ID" value="NZ_JAMQBK010000103.1"/>
</dbReference>